<dbReference type="Pfam" id="PF12146">
    <property type="entry name" value="Hydrolase_4"/>
    <property type="match status" value="1"/>
</dbReference>
<proteinExistence type="predicted"/>
<evidence type="ECO:0000256" key="1">
    <source>
        <dbReference type="ARBA" id="ARBA00022801"/>
    </source>
</evidence>
<comment type="caution">
    <text evidence="3">The sequence shown here is derived from an EMBL/GenBank/DDBJ whole genome shotgun (WGS) entry which is preliminary data.</text>
</comment>
<dbReference type="EMBL" id="JAKZGP010000004">
    <property type="protein sequence ID" value="MCH7408398.1"/>
    <property type="molecule type" value="Genomic_DNA"/>
</dbReference>
<evidence type="ECO:0000313" key="4">
    <source>
        <dbReference type="Proteomes" id="UP001165489"/>
    </source>
</evidence>
<dbReference type="GO" id="GO:0016787">
    <property type="term" value="F:hydrolase activity"/>
    <property type="evidence" value="ECO:0007669"/>
    <property type="project" value="UniProtKB-KW"/>
</dbReference>
<dbReference type="InterPro" id="IPR050266">
    <property type="entry name" value="AB_hydrolase_sf"/>
</dbReference>
<gene>
    <name evidence="3" type="ORF">MM239_03240</name>
</gene>
<dbReference type="PANTHER" id="PTHR43798:SF31">
    <property type="entry name" value="AB HYDROLASE SUPERFAMILY PROTEIN YCLE"/>
    <property type="match status" value="1"/>
</dbReference>
<dbReference type="Gene3D" id="3.40.50.1820">
    <property type="entry name" value="alpha/beta hydrolase"/>
    <property type="match status" value="1"/>
</dbReference>
<keyword evidence="4" id="KW-1185">Reference proteome</keyword>
<dbReference type="RefSeq" id="WP_241346559.1">
    <property type="nucleotide sequence ID" value="NZ_JAKZGP010000004.1"/>
</dbReference>
<dbReference type="InterPro" id="IPR029058">
    <property type="entry name" value="AB_hydrolase_fold"/>
</dbReference>
<name>A0ABS9UXA9_9BACT</name>
<keyword evidence="1 3" id="KW-0378">Hydrolase</keyword>
<evidence type="ECO:0000313" key="3">
    <source>
        <dbReference type="EMBL" id="MCH7408398.1"/>
    </source>
</evidence>
<dbReference type="PANTHER" id="PTHR43798">
    <property type="entry name" value="MONOACYLGLYCEROL LIPASE"/>
    <property type="match status" value="1"/>
</dbReference>
<organism evidence="3 4">
    <name type="scientific">Belliella filtrata</name>
    <dbReference type="NCBI Taxonomy" id="2923435"/>
    <lineage>
        <taxon>Bacteria</taxon>
        <taxon>Pseudomonadati</taxon>
        <taxon>Bacteroidota</taxon>
        <taxon>Cytophagia</taxon>
        <taxon>Cytophagales</taxon>
        <taxon>Cyclobacteriaceae</taxon>
        <taxon>Belliella</taxon>
    </lineage>
</organism>
<dbReference type="Proteomes" id="UP001165489">
    <property type="component" value="Unassembled WGS sequence"/>
</dbReference>
<accession>A0ABS9UXA9</accession>
<dbReference type="InterPro" id="IPR022742">
    <property type="entry name" value="Hydrolase_4"/>
</dbReference>
<sequence length="347" mass="39032">MLKRIIPFIMAIAIILVIAYAVGPKASIERLNGTYPTITEDLSALEDFIKHREDTTSGLKPNNEAKIIWADSTNKQKTKYSIIYIHGFGASEMEGNPVNREIAAHFESNLFLVRLPEHGIQRDDAMKHLSAAKLMESAREAFMIGKSLGDSVIVIGTSMGGALALNLAAERPDIKAIVLYSPAIAVWGDQLDQFFQPWVKTYAEKFMFANGVQTISRTGEKAKYWSDNYHVNGYESLAILLKSTMHQGTFASIHQPLFLGYYYKNDQEQDMVVSVPKMLEMFDQINTADSLKSKIAFPESADHVIASEITSKDWQNVLNETIQFLEQKARVVRANIKIEQEELINTY</sequence>
<dbReference type="SUPFAM" id="SSF53474">
    <property type="entry name" value="alpha/beta-Hydrolases"/>
    <property type="match status" value="1"/>
</dbReference>
<protein>
    <submittedName>
        <fullName evidence="3">Alpha/beta hydrolase</fullName>
    </submittedName>
</protein>
<reference evidence="3" key="1">
    <citation type="submission" date="2022-03" db="EMBL/GenBank/DDBJ databases">
        <title>De novo assembled genomes of Belliella spp. (Cyclobacteriaceae) strains.</title>
        <authorList>
            <person name="Szabo A."/>
            <person name="Korponai K."/>
            <person name="Felfoldi T."/>
        </authorList>
    </citation>
    <scope>NUCLEOTIDE SEQUENCE</scope>
    <source>
        <strain evidence="3">DSM 111904</strain>
    </source>
</reference>
<feature type="domain" description="Serine aminopeptidase S33" evidence="2">
    <location>
        <begin position="149"/>
        <end position="211"/>
    </location>
</feature>
<evidence type="ECO:0000259" key="2">
    <source>
        <dbReference type="Pfam" id="PF12146"/>
    </source>
</evidence>